<dbReference type="CDD" id="cd08939">
    <property type="entry name" value="KDSR-like_SDR_c"/>
    <property type="match status" value="1"/>
</dbReference>
<evidence type="ECO:0000256" key="4">
    <source>
        <dbReference type="ARBA" id="ARBA00022824"/>
    </source>
</evidence>
<evidence type="ECO:0000313" key="13">
    <source>
        <dbReference type="EMBL" id="PWN91318.1"/>
    </source>
</evidence>
<evidence type="ECO:0000313" key="14">
    <source>
        <dbReference type="Proteomes" id="UP000245768"/>
    </source>
</evidence>
<comment type="subcellular location">
    <subcellularLocation>
        <location evidence="1">Endoplasmic reticulum</location>
    </subcellularLocation>
</comment>
<proteinExistence type="predicted"/>
<evidence type="ECO:0000256" key="7">
    <source>
        <dbReference type="ARBA" id="ARBA00023002"/>
    </source>
</evidence>
<evidence type="ECO:0000256" key="10">
    <source>
        <dbReference type="ARBA" id="ARBA00044737"/>
    </source>
</evidence>
<dbReference type="PANTHER" id="PTHR43550:SF3">
    <property type="entry name" value="3-KETODIHYDROSPHINGOSINE REDUCTASE"/>
    <property type="match status" value="1"/>
</dbReference>
<dbReference type="PANTHER" id="PTHR43550">
    <property type="entry name" value="3-KETODIHYDROSPHINGOSINE REDUCTASE"/>
    <property type="match status" value="1"/>
</dbReference>
<dbReference type="PRINTS" id="PR00081">
    <property type="entry name" value="GDHRDH"/>
</dbReference>
<keyword evidence="7" id="KW-0560">Oxidoreductase</keyword>
<dbReference type="GO" id="GO:0047560">
    <property type="term" value="F:3-dehydrosphinganine reductase activity"/>
    <property type="evidence" value="ECO:0007669"/>
    <property type="project" value="UniProtKB-EC"/>
</dbReference>
<name>A0A316YRM0_9BASI</name>
<dbReference type="InParanoid" id="A0A316YRM0"/>
<evidence type="ECO:0000256" key="6">
    <source>
        <dbReference type="ARBA" id="ARBA00022919"/>
    </source>
</evidence>
<evidence type="ECO:0000256" key="9">
    <source>
        <dbReference type="ARBA" id="ARBA00026112"/>
    </source>
</evidence>
<dbReference type="SMART" id="SM00822">
    <property type="entry name" value="PKS_KR"/>
    <property type="match status" value="1"/>
</dbReference>
<dbReference type="GO" id="GO:0005789">
    <property type="term" value="C:endoplasmic reticulum membrane"/>
    <property type="evidence" value="ECO:0007669"/>
    <property type="project" value="TreeGrafter"/>
</dbReference>
<accession>A0A316YRM0</accession>
<keyword evidence="14" id="KW-1185">Reference proteome</keyword>
<dbReference type="Proteomes" id="UP000245768">
    <property type="component" value="Unassembled WGS sequence"/>
</dbReference>
<dbReference type="GeneID" id="37045821"/>
<dbReference type="InterPro" id="IPR002347">
    <property type="entry name" value="SDR_fam"/>
</dbReference>
<sequence length="320" mass="33920">MSLPFFSKRWSCKGKHVFITGGSQGLGLALAELCAAKGAARVTICSRSQAKLDLALAQVQAAAATTGSTQCHAVAADVSTFEGAQKALEAAAAGGTQPDVVFCCAGGAKPGFFIEQTQLDFETGFKTDYMTALATSHAAASLFVRVAKRDAKIVLVSSTLGLMGMVGYAQYSPMKFAIRGLAECLRSELQLYSIDVHAYFPGTILSPGYQEENKTKPAITLELEGDGEKEGLTPKQCAEGLLKGVERGRFFITTDILTELFRAATASGGSVPGNGWLLDKAKSFMAGIGIPVWRIFIADRSIQAHREQHLKDLSLSKPAA</sequence>
<keyword evidence="8" id="KW-0443">Lipid metabolism</keyword>
<dbReference type="OrthoDB" id="10267115at2759"/>
<dbReference type="Pfam" id="PF00106">
    <property type="entry name" value="adh_short"/>
    <property type="match status" value="1"/>
</dbReference>
<dbReference type="GO" id="GO:0006666">
    <property type="term" value="P:3-keto-sphinganine metabolic process"/>
    <property type="evidence" value="ECO:0007669"/>
    <property type="project" value="InterPro"/>
</dbReference>
<evidence type="ECO:0000256" key="2">
    <source>
        <dbReference type="ARBA" id="ARBA00004760"/>
    </source>
</evidence>
<comment type="catalytic activity">
    <reaction evidence="11">
        <text>sphinganine + NADP(+) = 3-oxosphinganine + NADPH + H(+)</text>
        <dbReference type="Rhea" id="RHEA:22640"/>
        <dbReference type="ChEBI" id="CHEBI:15378"/>
        <dbReference type="ChEBI" id="CHEBI:57783"/>
        <dbReference type="ChEBI" id="CHEBI:57817"/>
        <dbReference type="ChEBI" id="CHEBI:58299"/>
        <dbReference type="ChEBI" id="CHEBI:58349"/>
        <dbReference type="EC" id="1.1.1.102"/>
    </reaction>
    <physiologicalReaction direction="right-to-left" evidence="11">
        <dbReference type="Rhea" id="RHEA:22642"/>
    </physiologicalReaction>
</comment>
<organism evidence="13 14">
    <name type="scientific">Acaromyces ingoldii</name>
    <dbReference type="NCBI Taxonomy" id="215250"/>
    <lineage>
        <taxon>Eukaryota</taxon>
        <taxon>Fungi</taxon>
        <taxon>Dikarya</taxon>
        <taxon>Basidiomycota</taxon>
        <taxon>Ustilaginomycotina</taxon>
        <taxon>Exobasidiomycetes</taxon>
        <taxon>Exobasidiales</taxon>
        <taxon>Cryptobasidiaceae</taxon>
        <taxon>Acaromyces</taxon>
    </lineage>
</organism>
<evidence type="ECO:0000256" key="11">
    <source>
        <dbReference type="ARBA" id="ARBA00048930"/>
    </source>
</evidence>
<dbReference type="InterPro" id="IPR036291">
    <property type="entry name" value="NAD(P)-bd_dom_sf"/>
</dbReference>
<reference evidence="13 14" key="1">
    <citation type="journal article" date="2018" name="Mol. Biol. Evol.">
        <title>Broad Genomic Sampling Reveals a Smut Pathogenic Ancestry of the Fungal Clade Ustilaginomycotina.</title>
        <authorList>
            <person name="Kijpornyongpan T."/>
            <person name="Mondo S.J."/>
            <person name="Barry K."/>
            <person name="Sandor L."/>
            <person name="Lee J."/>
            <person name="Lipzen A."/>
            <person name="Pangilinan J."/>
            <person name="LaButti K."/>
            <person name="Hainaut M."/>
            <person name="Henrissat B."/>
            <person name="Grigoriev I.V."/>
            <person name="Spatafora J.W."/>
            <person name="Aime M.C."/>
        </authorList>
    </citation>
    <scope>NUCLEOTIDE SEQUENCE [LARGE SCALE GENOMIC DNA]</scope>
    <source>
        <strain evidence="13 14">MCA 4198</strain>
    </source>
</reference>
<dbReference type="InterPro" id="IPR057326">
    <property type="entry name" value="KR_dom"/>
</dbReference>
<dbReference type="Gene3D" id="3.40.50.720">
    <property type="entry name" value="NAD(P)-binding Rossmann-like Domain"/>
    <property type="match status" value="1"/>
</dbReference>
<dbReference type="EMBL" id="KZ819635">
    <property type="protein sequence ID" value="PWN91318.1"/>
    <property type="molecule type" value="Genomic_DNA"/>
</dbReference>
<feature type="domain" description="Ketoreductase" evidence="12">
    <location>
        <begin position="15"/>
        <end position="188"/>
    </location>
</feature>
<dbReference type="GO" id="GO:0030148">
    <property type="term" value="P:sphingolipid biosynthetic process"/>
    <property type="evidence" value="ECO:0007669"/>
    <property type="project" value="InterPro"/>
</dbReference>
<keyword evidence="4" id="KW-0256">Endoplasmic reticulum</keyword>
<evidence type="ECO:0000256" key="5">
    <source>
        <dbReference type="ARBA" id="ARBA00022857"/>
    </source>
</evidence>
<comment type="function">
    <text evidence="10">Catalyzes the reduction of 3'-oxosphinganine (3-ketodihydrosphingosine/KDS) to sphinganine (dihydrosphingosine/DHS), the second step of de novo sphingolipid biosynthesis.</text>
</comment>
<dbReference type="InterPro" id="IPR045022">
    <property type="entry name" value="KDSR-like"/>
</dbReference>
<evidence type="ECO:0000259" key="12">
    <source>
        <dbReference type="SMART" id="SM00822"/>
    </source>
</evidence>
<comment type="pathway">
    <text evidence="3">Sphingolipid metabolism.</text>
</comment>
<evidence type="ECO:0000256" key="1">
    <source>
        <dbReference type="ARBA" id="ARBA00004240"/>
    </source>
</evidence>
<dbReference type="EC" id="1.1.1.102" evidence="9"/>
<evidence type="ECO:0000256" key="3">
    <source>
        <dbReference type="ARBA" id="ARBA00004991"/>
    </source>
</evidence>
<protein>
    <recommendedName>
        <fullName evidence="9">3-dehydrosphinganine reductase</fullName>
        <ecNumber evidence="9">1.1.1.102</ecNumber>
    </recommendedName>
</protein>
<evidence type="ECO:0000256" key="8">
    <source>
        <dbReference type="ARBA" id="ARBA00023098"/>
    </source>
</evidence>
<dbReference type="AlphaFoldDB" id="A0A316YRM0"/>
<comment type="pathway">
    <text evidence="2">Lipid metabolism; sphingolipid metabolism.</text>
</comment>
<dbReference type="FunFam" id="3.40.50.720:FF:000468">
    <property type="entry name" value="Short-chain dehydrogenase, putative"/>
    <property type="match status" value="1"/>
</dbReference>
<dbReference type="SUPFAM" id="SSF51735">
    <property type="entry name" value="NAD(P)-binding Rossmann-fold domains"/>
    <property type="match status" value="1"/>
</dbReference>
<keyword evidence="6" id="KW-0746">Sphingolipid metabolism</keyword>
<dbReference type="RefSeq" id="XP_025378516.1">
    <property type="nucleotide sequence ID" value="XM_025523905.1"/>
</dbReference>
<keyword evidence="5" id="KW-0521">NADP</keyword>
<dbReference type="STRING" id="215250.A0A316YRM0"/>
<gene>
    <name evidence="13" type="ORF">FA10DRAFT_284253</name>
</gene>